<feature type="region of interest" description="Disordered" evidence="5">
    <location>
        <begin position="433"/>
        <end position="495"/>
    </location>
</feature>
<feature type="transmembrane region" description="Helical" evidence="6">
    <location>
        <begin position="355"/>
        <end position="376"/>
    </location>
</feature>
<dbReference type="Proteomes" id="UP000238274">
    <property type="component" value="Unassembled WGS sequence"/>
</dbReference>
<feature type="transmembrane region" description="Helical" evidence="6">
    <location>
        <begin position="200"/>
        <end position="220"/>
    </location>
</feature>
<feature type="region of interest" description="Disordered" evidence="5">
    <location>
        <begin position="516"/>
        <end position="548"/>
    </location>
</feature>
<dbReference type="GO" id="GO:0004930">
    <property type="term" value="F:G protein-coupled receptor activity"/>
    <property type="evidence" value="ECO:0007669"/>
    <property type="project" value="TreeGrafter"/>
</dbReference>
<keyword evidence="4 6" id="KW-0472">Membrane</keyword>
<dbReference type="SUPFAM" id="SSF81321">
    <property type="entry name" value="Family A G protein-coupled receptor-like"/>
    <property type="match status" value="1"/>
</dbReference>
<evidence type="ECO:0000313" key="8">
    <source>
        <dbReference type="Proteomes" id="UP000238274"/>
    </source>
</evidence>
<comment type="subcellular location">
    <subcellularLocation>
        <location evidence="1">Membrane</location>
        <topology evidence="1">Multi-pass membrane protein</topology>
    </subcellularLocation>
</comment>
<reference evidence="8" key="3">
    <citation type="journal article" date="2018" name="Mol. Plant Microbe Interact.">
        <title>Genome sequence resources for the wheat stripe rust pathogen (Puccinia striiformis f. sp. tritici) and the barley stripe rust pathogen (Puccinia striiformis f. sp. hordei).</title>
        <authorList>
            <person name="Xia C."/>
            <person name="Wang M."/>
            <person name="Yin C."/>
            <person name="Cornejo O.E."/>
            <person name="Hulbert S.H."/>
            <person name="Chen X."/>
        </authorList>
    </citation>
    <scope>NUCLEOTIDE SEQUENCE [LARGE SCALE GENOMIC DNA]</scope>
    <source>
        <strain evidence="8">93TX-2</strain>
    </source>
</reference>
<dbReference type="VEuPathDB" id="FungiDB:PSTT_01531"/>
<evidence type="ECO:0000256" key="4">
    <source>
        <dbReference type="ARBA" id="ARBA00023136"/>
    </source>
</evidence>
<reference evidence="7 8" key="1">
    <citation type="submission" date="2017-12" db="EMBL/GenBank/DDBJ databases">
        <title>Gene loss provides genomic basis for host adaptation in cereal stripe rust fungi.</title>
        <authorList>
            <person name="Xia C."/>
        </authorList>
    </citation>
    <scope>NUCLEOTIDE SEQUENCE [LARGE SCALE GENOMIC DNA]</scope>
    <source>
        <strain evidence="7 8">93TX-2</strain>
    </source>
</reference>
<dbReference type="PANTHER" id="PTHR23112:SF37">
    <property type="entry name" value="G PROTEIN-COUPLED RECEPTOR GPR1"/>
    <property type="match status" value="1"/>
</dbReference>
<evidence type="ECO:0000256" key="5">
    <source>
        <dbReference type="SAM" id="MobiDB-lite"/>
    </source>
</evidence>
<evidence type="ECO:0000256" key="2">
    <source>
        <dbReference type="ARBA" id="ARBA00022692"/>
    </source>
</evidence>
<organism evidence="7 8">
    <name type="scientific">Puccinia striiformis</name>
    <dbReference type="NCBI Taxonomy" id="27350"/>
    <lineage>
        <taxon>Eukaryota</taxon>
        <taxon>Fungi</taxon>
        <taxon>Dikarya</taxon>
        <taxon>Basidiomycota</taxon>
        <taxon>Pucciniomycotina</taxon>
        <taxon>Pucciniomycetes</taxon>
        <taxon>Pucciniales</taxon>
        <taxon>Pucciniaceae</taxon>
        <taxon>Puccinia</taxon>
    </lineage>
</organism>
<evidence type="ECO:0000313" key="7">
    <source>
        <dbReference type="EMBL" id="POW19446.1"/>
    </source>
</evidence>
<keyword evidence="8" id="KW-1185">Reference proteome</keyword>
<dbReference type="AlphaFoldDB" id="A0A2S4WCD5"/>
<feature type="transmembrane region" description="Helical" evidence="6">
    <location>
        <begin position="119"/>
        <end position="143"/>
    </location>
</feature>
<name>A0A2S4WCD5_9BASI</name>
<dbReference type="PANTHER" id="PTHR23112">
    <property type="entry name" value="G PROTEIN-COUPLED RECEPTOR 157-RELATED"/>
    <property type="match status" value="1"/>
</dbReference>
<accession>A0A2S4WCD5</accession>
<reference evidence="8" key="2">
    <citation type="journal article" date="2018" name="BMC Genomics">
        <title>Genomic insights into host adaptation between the wheat stripe rust pathogen (Puccinia striiformis f. sp. tritici) and the barley stripe rust pathogen (Puccinia striiformis f. sp. hordei).</title>
        <authorList>
            <person name="Xia C."/>
            <person name="Wang M."/>
            <person name="Yin C."/>
            <person name="Cornejo O.E."/>
            <person name="Hulbert S.H."/>
            <person name="Chen X."/>
        </authorList>
    </citation>
    <scope>NUCLEOTIDE SEQUENCE [LARGE SCALE GENOMIC DNA]</scope>
    <source>
        <strain evidence="8">93TX-2</strain>
    </source>
</reference>
<protein>
    <submittedName>
        <fullName evidence="7">Uncharacterized protein</fullName>
    </submittedName>
</protein>
<feature type="compositionally biased region" description="Basic and acidic residues" evidence="5">
    <location>
        <begin position="441"/>
        <end position="451"/>
    </location>
</feature>
<evidence type="ECO:0000256" key="1">
    <source>
        <dbReference type="ARBA" id="ARBA00004141"/>
    </source>
</evidence>
<feature type="compositionally biased region" description="Gly residues" evidence="5">
    <location>
        <begin position="454"/>
        <end position="463"/>
    </location>
</feature>
<comment type="caution">
    <text evidence="7">The sequence shown here is derived from an EMBL/GenBank/DDBJ whole genome shotgun (WGS) entry which is preliminary data.</text>
</comment>
<keyword evidence="3 6" id="KW-1133">Transmembrane helix</keyword>
<evidence type="ECO:0000256" key="3">
    <source>
        <dbReference type="ARBA" id="ARBA00022989"/>
    </source>
</evidence>
<feature type="compositionally biased region" description="Polar residues" evidence="5">
    <location>
        <begin position="473"/>
        <end position="495"/>
    </location>
</feature>
<dbReference type="VEuPathDB" id="FungiDB:PSHT_04642"/>
<keyword evidence="2 6" id="KW-0812">Transmembrane</keyword>
<dbReference type="GO" id="GO:0007189">
    <property type="term" value="P:adenylate cyclase-activating G protein-coupled receptor signaling pathway"/>
    <property type="evidence" value="ECO:0007669"/>
    <property type="project" value="TreeGrafter"/>
</dbReference>
<proteinExistence type="predicted"/>
<dbReference type="EMBL" id="PKSM01000048">
    <property type="protein sequence ID" value="POW19446.1"/>
    <property type="molecule type" value="Genomic_DNA"/>
</dbReference>
<evidence type="ECO:0000256" key="6">
    <source>
        <dbReference type="SAM" id="Phobius"/>
    </source>
</evidence>
<dbReference type="Gene3D" id="1.20.1070.10">
    <property type="entry name" value="Rhodopsin 7-helix transmembrane proteins"/>
    <property type="match status" value="1"/>
</dbReference>
<feature type="transmembrane region" description="Helical" evidence="6">
    <location>
        <begin position="173"/>
        <end position="193"/>
    </location>
</feature>
<feature type="transmembrane region" description="Helical" evidence="6">
    <location>
        <begin position="326"/>
        <end position="343"/>
    </location>
</feature>
<gene>
    <name evidence="7" type="ORF">PSHT_04642</name>
</gene>
<dbReference type="GO" id="GO:0005886">
    <property type="term" value="C:plasma membrane"/>
    <property type="evidence" value="ECO:0007669"/>
    <property type="project" value="TreeGrafter"/>
</dbReference>
<dbReference type="CDD" id="cd00637">
    <property type="entry name" value="7tm_classA_rhodopsin-like"/>
    <property type="match status" value="1"/>
</dbReference>
<feature type="transmembrane region" description="Helical" evidence="6">
    <location>
        <begin position="249"/>
        <end position="271"/>
    </location>
</feature>
<sequence length="548" mass="60603">MSNDIAVQRFKAKEQSLPSHRAVGPFFHQLLMNRGSSSNAILDSNKFSAHLRGGSIYFIELEINNVNESSGYHPPCSTIGNKSNPTPPVRQHLRTNPSRRKIWLQSWARHRLSFIKTPFGIMFINLVLADFIQALGFGMNYFWVANVDCRSPSCQTTCTIQGVLIQIGDVASAFSNLMIAIQTFVILTFSWYLPNWMAWASLGLIWIPVFVLGLAAPTIMGNWSGPNPFYTWAGDWCWISEQFSPLRLFLHYLWIFISAFASIALYGHLFLRLQIHFRHSKAHHGLKFMGGKGKNGPVHTDMTDGPVIPLHGDHLRKKLERKARAMLMYPIAFIFMILPLSAYRLASLAGHEWGITAATVCGTLYCLSGFIDVLLFGTTRSILSVPVFSLNIGNGTEVIGTNGIGAMSTSGLSGGGTRSVAFKVEVLQETRVEVDLDEPTESEREKTKSRGQESSGGGSGGGSSSLAHSSTSQLRYQRQKNVSLVSSRNPTNPLLQPIRLSNATIINTDSDLESRHPSLTVFSPDMNLSTHPSPTDPTPWYEPVNSSR</sequence>
<dbReference type="OrthoDB" id="100006at2759"/>